<reference evidence="2" key="2">
    <citation type="submission" date="2021-04" db="EMBL/GenBank/DDBJ databases">
        <authorList>
            <person name="Gilroy R."/>
        </authorList>
    </citation>
    <scope>NUCLEOTIDE SEQUENCE</scope>
    <source>
        <strain evidence="2">2239</strain>
    </source>
</reference>
<evidence type="ECO:0000313" key="3">
    <source>
        <dbReference type="Proteomes" id="UP000824193"/>
    </source>
</evidence>
<dbReference type="Gene3D" id="1.10.3620.10">
    <property type="entry name" value="YdcF like domain"/>
    <property type="match status" value="1"/>
</dbReference>
<dbReference type="InterPro" id="IPR003848">
    <property type="entry name" value="DUF218"/>
</dbReference>
<protein>
    <submittedName>
        <fullName evidence="2">YdcF family protein</fullName>
    </submittedName>
</protein>
<gene>
    <name evidence="2" type="ORF">H9865_03580</name>
</gene>
<evidence type="ECO:0000259" key="1">
    <source>
        <dbReference type="Pfam" id="PF02698"/>
    </source>
</evidence>
<evidence type="ECO:0000313" key="2">
    <source>
        <dbReference type="EMBL" id="HIX05178.1"/>
    </source>
</evidence>
<dbReference type="InterPro" id="IPR051599">
    <property type="entry name" value="Cell_Envelope_Assoc"/>
</dbReference>
<accession>A0A9D1V3B4</accession>
<dbReference type="InterPro" id="IPR014729">
    <property type="entry name" value="Rossmann-like_a/b/a_fold"/>
</dbReference>
<dbReference type="AlphaFoldDB" id="A0A9D1V3B4"/>
<dbReference type="EMBL" id="DXFW01000010">
    <property type="protein sequence ID" value="HIX05178.1"/>
    <property type="molecule type" value="Genomic_DNA"/>
</dbReference>
<dbReference type="GO" id="GO:0005886">
    <property type="term" value="C:plasma membrane"/>
    <property type="evidence" value="ECO:0007669"/>
    <property type="project" value="TreeGrafter"/>
</dbReference>
<dbReference type="PANTHER" id="PTHR30336:SF20">
    <property type="entry name" value="DUF218 DOMAIN-CONTAINING PROTEIN"/>
    <property type="match status" value="1"/>
</dbReference>
<dbReference type="Pfam" id="PF02698">
    <property type="entry name" value="DUF218"/>
    <property type="match status" value="1"/>
</dbReference>
<feature type="domain" description="DUF218" evidence="1">
    <location>
        <begin position="54"/>
        <end position="166"/>
    </location>
</feature>
<organism evidence="2 3">
    <name type="scientific">Candidatus Allofournierella pullicola</name>
    <dbReference type="NCBI Taxonomy" id="2838596"/>
    <lineage>
        <taxon>Bacteria</taxon>
        <taxon>Bacillati</taxon>
        <taxon>Bacillota</taxon>
        <taxon>Clostridia</taxon>
        <taxon>Eubacteriales</taxon>
        <taxon>Oscillospiraceae</taxon>
        <taxon>Allofournierella</taxon>
    </lineage>
</organism>
<sequence length="263" mass="29078">MNGLVQDARDFNTLAEFLARRDVPQMSAAALQQAIGAPRAEMVLLFGGSLPEGCRLAGQLWQAGLARKVMTIGGVGHTTAAFLERFESALPAGHSATEGECMKEYLQSAFAIPEEDLLVERASTNCGENVRFALSILREKNALPASAIVLHDSTMQRRIGATLDRWWPEGVTRFVHFAAYRAQLEAGESGLTFAPNHIWGLWQPEHYMSLLLSEIPRLRDDDQGYGPNGRDFIAHVDVPEAVEAAWKRLADRYGHLLRPRPTT</sequence>
<reference evidence="2" key="1">
    <citation type="journal article" date="2021" name="PeerJ">
        <title>Extensive microbial diversity within the chicken gut microbiome revealed by metagenomics and culture.</title>
        <authorList>
            <person name="Gilroy R."/>
            <person name="Ravi A."/>
            <person name="Getino M."/>
            <person name="Pursley I."/>
            <person name="Horton D.L."/>
            <person name="Alikhan N.F."/>
            <person name="Baker D."/>
            <person name="Gharbi K."/>
            <person name="Hall N."/>
            <person name="Watson M."/>
            <person name="Adriaenssens E.M."/>
            <person name="Foster-Nyarko E."/>
            <person name="Jarju S."/>
            <person name="Secka A."/>
            <person name="Antonio M."/>
            <person name="Oren A."/>
            <person name="Chaudhuri R.R."/>
            <person name="La Ragione R."/>
            <person name="Hildebrand F."/>
            <person name="Pallen M.J."/>
        </authorList>
    </citation>
    <scope>NUCLEOTIDE SEQUENCE</scope>
    <source>
        <strain evidence="2">2239</strain>
    </source>
</reference>
<proteinExistence type="predicted"/>
<comment type="caution">
    <text evidence="2">The sequence shown here is derived from an EMBL/GenBank/DDBJ whole genome shotgun (WGS) entry which is preliminary data.</text>
</comment>
<dbReference type="PANTHER" id="PTHR30336">
    <property type="entry name" value="INNER MEMBRANE PROTEIN, PROBABLE PERMEASE"/>
    <property type="match status" value="1"/>
</dbReference>
<name>A0A9D1V3B4_9FIRM</name>
<dbReference type="Gene3D" id="3.40.50.620">
    <property type="entry name" value="HUPs"/>
    <property type="match status" value="1"/>
</dbReference>
<dbReference type="Proteomes" id="UP000824193">
    <property type="component" value="Unassembled WGS sequence"/>
</dbReference>
<dbReference type="CDD" id="cd06259">
    <property type="entry name" value="YdcF-like"/>
    <property type="match status" value="1"/>
</dbReference>